<keyword evidence="6" id="KW-1185">Reference proteome</keyword>
<name>A0ABS4T535_9MICC</name>
<feature type="domain" description="Nudix hydrolase" evidence="4">
    <location>
        <begin position="6"/>
        <end position="150"/>
    </location>
</feature>
<dbReference type="RefSeq" id="WP_210048744.1">
    <property type="nucleotide sequence ID" value="NZ_JAGINX010000001.1"/>
</dbReference>
<evidence type="ECO:0000256" key="2">
    <source>
        <dbReference type="ARBA" id="ARBA00022801"/>
    </source>
</evidence>
<keyword evidence="2" id="KW-0378">Hydrolase</keyword>
<proteinExistence type="predicted"/>
<dbReference type="Pfam" id="PF00293">
    <property type="entry name" value="NUDIX"/>
    <property type="match status" value="1"/>
</dbReference>
<dbReference type="InterPro" id="IPR015797">
    <property type="entry name" value="NUDIX_hydrolase-like_dom_sf"/>
</dbReference>
<dbReference type="Proteomes" id="UP001519331">
    <property type="component" value="Unassembled WGS sequence"/>
</dbReference>
<sequence>MTERFQVVPAAYVLLTQPAGDGGPGDESLEVLLNLRRGTGYMDGRWAFGAAGHIERGETVRAAAVREAAEELGVHIHEADLVPLTVMHRTGLSGDPIDERVDFFFSASRWEGTPTVQEPEKSAALQWFRLDALPSHVVPHELRVLSGVREWTLEEITSFGFAPAEAHEQAAAQKLAEAHDRAAARLEETDDPSHP</sequence>
<dbReference type="PANTHER" id="PTHR43046:SF16">
    <property type="entry name" value="ADP-RIBOSE PYROPHOSPHATASE YJHB-RELATED"/>
    <property type="match status" value="1"/>
</dbReference>
<evidence type="ECO:0000259" key="4">
    <source>
        <dbReference type="PROSITE" id="PS51462"/>
    </source>
</evidence>
<feature type="compositionally biased region" description="Basic and acidic residues" evidence="3">
    <location>
        <begin position="176"/>
        <end position="195"/>
    </location>
</feature>
<evidence type="ECO:0000256" key="3">
    <source>
        <dbReference type="SAM" id="MobiDB-lite"/>
    </source>
</evidence>
<dbReference type="EMBL" id="JAGINX010000001">
    <property type="protein sequence ID" value="MBP2318401.1"/>
    <property type="molecule type" value="Genomic_DNA"/>
</dbReference>
<dbReference type="SUPFAM" id="SSF55811">
    <property type="entry name" value="Nudix"/>
    <property type="match status" value="1"/>
</dbReference>
<comment type="caution">
    <text evidence="5">The sequence shown here is derived from an EMBL/GenBank/DDBJ whole genome shotgun (WGS) entry which is preliminary data.</text>
</comment>
<protein>
    <submittedName>
        <fullName evidence="5">8-oxo-dGTP pyrophosphatase MutT (NUDIX family)</fullName>
    </submittedName>
</protein>
<dbReference type="InterPro" id="IPR000086">
    <property type="entry name" value="NUDIX_hydrolase_dom"/>
</dbReference>
<evidence type="ECO:0000256" key="1">
    <source>
        <dbReference type="ARBA" id="ARBA00001946"/>
    </source>
</evidence>
<dbReference type="PROSITE" id="PS51462">
    <property type="entry name" value="NUDIX"/>
    <property type="match status" value="1"/>
</dbReference>
<dbReference type="InterPro" id="IPR020084">
    <property type="entry name" value="NUDIX_hydrolase_CS"/>
</dbReference>
<accession>A0ABS4T535</accession>
<feature type="region of interest" description="Disordered" evidence="3">
    <location>
        <begin position="170"/>
        <end position="195"/>
    </location>
</feature>
<dbReference type="PROSITE" id="PS00893">
    <property type="entry name" value="NUDIX_BOX"/>
    <property type="match status" value="1"/>
</dbReference>
<comment type="cofactor">
    <cofactor evidence="1">
        <name>Mg(2+)</name>
        <dbReference type="ChEBI" id="CHEBI:18420"/>
    </cofactor>
</comment>
<dbReference type="PANTHER" id="PTHR43046">
    <property type="entry name" value="GDP-MANNOSE MANNOSYL HYDROLASE"/>
    <property type="match status" value="1"/>
</dbReference>
<reference evidence="5 6" key="1">
    <citation type="submission" date="2021-03" db="EMBL/GenBank/DDBJ databases">
        <title>Sequencing the genomes of 1000 actinobacteria strains.</title>
        <authorList>
            <person name="Klenk H.-P."/>
        </authorList>
    </citation>
    <scope>NUCLEOTIDE SEQUENCE [LARGE SCALE GENOMIC DNA]</scope>
    <source>
        <strain evidence="5 6">DSM 12544</strain>
    </source>
</reference>
<dbReference type="Gene3D" id="3.90.79.10">
    <property type="entry name" value="Nucleoside Triphosphate Pyrophosphohydrolase"/>
    <property type="match status" value="1"/>
</dbReference>
<evidence type="ECO:0000313" key="5">
    <source>
        <dbReference type="EMBL" id="MBP2318401.1"/>
    </source>
</evidence>
<organism evidence="5 6">
    <name type="scientific">Nesterenkonia lacusekhoensis</name>
    <dbReference type="NCBI Taxonomy" id="150832"/>
    <lineage>
        <taxon>Bacteria</taxon>
        <taxon>Bacillati</taxon>
        <taxon>Actinomycetota</taxon>
        <taxon>Actinomycetes</taxon>
        <taxon>Micrococcales</taxon>
        <taxon>Micrococcaceae</taxon>
        <taxon>Nesterenkonia</taxon>
    </lineage>
</organism>
<gene>
    <name evidence="5" type="ORF">JOF45_001420</name>
</gene>
<evidence type="ECO:0000313" key="6">
    <source>
        <dbReference type="Proteomes" id="UP001519331"/>
    </source>
</evidence>